<evidence type="ECO:0000313" key="1">
    <source>
        <dbReference type="EMBL" id="GAA2955371.1"/>
    </source>
</evidence>
<name>A0ABP6JZ99_9ACTN</name>
<reference evidence="2" key="1">
    <citation type="journal article" date="2019" name="Int. J. Syst. Evol. Microbiol.">
        <title>The Global Catalogue of Microorganisms (GCM) 10K type strain sequencing project: providing services to taxonomists for standard genome sequencing and annotation.</title>
        <authorList>
            <consortium name="The Broad Institute Genomics Platform"/>
            <consortium name="The Broad Institute Genome Sequencing Center for Infectious Disease"/>
            <person name="Wu L."/>
            <person name="Ma J."/>
        </authorList>
    </citation>
    <scope>NUCLEOTIDE SEQUENCE [LARGE SCALE GENOMIC DNA]</scope>
    <source>
        <strain evidence="2">JCM 9088</strain>
    </source>
</reference>
<accession>A0ABP6JZ99</accession>
<dbReference type="EMBL" id="BAAAUD010000047">
    <property type="protein sequence ID" value="GAA2955371.1"/>
    <property type="molecule type" value="Genomic_DNA"/>
</dbReference>
<sequence length="159" mass="17697">MASVHQAFGLALNAAAAMEKSVQSLLLHQRLTLSAQEGHILNRHSCWEKVARRPLKEAIRAAASCMFCDQGLDTTLLAAADRRNYLAHDFWFDNTDRLYAPGPRTRLAKQLGADSLIFTELCHRVNRIDDILIEKLDGTTPSDRAQKVQEVIRSASAAQ</sequence>
<organism evidence="1 2">
    <name type="scientific">Streptomyces enissocaesilis</name>
    <dbReference type="NCBI Taxonomy" id="332589"/>
    <lineage>
        <taxon>Bacteria</taxon>
        <taxon>Bacillati</taxon>
        <taxon>Actinomycetota</taxon>
        <taxon>Actinomycetes</taxon>
        <taxon>Kitasatosporales</taxon>
        <taxon>Streptomycetaceae</taxon>
        <taxon>Streptomyces</taxon>
        <taxon>Streptomyces rochei group</taxon>
    </lineage>
</organism>
<dbReference type="Proteomes" id="UP001500403">
    <property type="component" value="Unassembled WGS sequence"/>
</dbReference>
<gene>
    <name evidence="1" type="ORF">GCM10010446_45440</name>
</gene>
<protein>
    <submittedName>
        <fullName evidence="1">Uncharacterized protein</fullName>
    </submittedName>
</protein>
<comment type="caution">
    <text evidence="1">The sequence shown here is derived from an EMBL/GenBank/DDBJ whole genome shotgun (WGS) entry which is preliminary data.</text>
</comment>
<evidence type="ECO:0000313" key="2">
    <source>
        <dbReference type="Proteomes" id="UP001500403"/>
    </source>
</evidence>
<proteinExistence type="predicted"/>
<keyword evidence="2" id="KW-1185">Reference proteome</keyword>